<dbReference type="EnsemblPlants" id="KEH18634">
    <property type="protein sequence ID" value="KEH18634"/>
    <property type="gene ID" value="MTR_8g027510"/>
</dbReference>
<evidence type="ECO:0000313" key="1">
    <source>
        <dbReference type="EMBL" id="KEH18634.1"/>
    </source>
</evidence>
<keyword evidence="3" id="KW-1185">Reference proteome</keyword>
<dbReference type="AlphaFoldDB" id="A0A072TM97"/>
<name>A0A072TM97_MEDTR</name>
<evidence type="ECO:0000313" key="2">
    <source>
        <dbReference type="EnsemblPlants" id="KEH18634"/>
    </source>
</evidence>
<accession>A0A072TM97</accession>
<organism evidence="1 3">
    <name type="scientific">Medicago truncatula</name>
    <name type="common">Barrel medic</name>
    <name type="synonym">Medicago tribuloides</name>
    <dbReference type="NCBI Taxonomy" id="3880"/>
    <lineage>
        <taxon>Eukaryota</taxon>
        <taxon>Viridiplantae</taxon>
        <taxon>Streptophyta</taxon>
        <taxon>Embryophyta</taxon>
        <taxon>Tracheophyta</taxon>
        <taxon>Spermatophyta</taxon>
        <taxon>Magnoliopsida</taxon>
        <taxon>eudicotyledons</taxon>
        <taxon>Gunneridae</taxon>
        <taxon>Pentapetalae</taxon>
        <taxon>rosids</taxon>
        <taxon>fabids</taxon>
        <taxon>Fabales</taxon>
        <taxon>Fabaceae</taxon>
        <taxon>Papilionoideae</taxon>
        <taxon>50 kb inversion clade</taxon>
        <taxon>NPAAA clade</taxon>
        <taxon>Hologalegina</taxon>
        <taxon>IRL clade</taxon>
        <taxon>Trifolieae</taxon>
        <taxon>Medicago</taxon>
    </lineage>
</organism>
<reference evidence="2" key="3">
    <citation type="submission" date="2015-04" db="UniProtKB">
        <authorList>
            <consortium name="EnsemblPlants"/>
        </authorList>
    </citation>
    <scope>IDENTIFICATION</scope>
    <source>
        <strain evidence="2">cv. Jemalong A17</strain>
    </source>
</reference>
<proteinExistence type="predicted"/>
<protein>
    <submittedName>
        <fullName evidence="1 2">Uncharacterized protein</fullName>
    </submittedName>
</protein>
<dbReference type="EMBL" id="CM001224">
    <property type="protein sequence ID" value="KEH18634.1"/>
    <property type="molecule type" value="Genomic_DNA"/>
</dbReference>
<reference evidence="1 3" key="2">
    <citation type="journal article" date="2014" name="BMC Genomics">
        <title>An improved genome release (version Mt4.0) for the model legume Medicago truncatula.</title>
        <authorList>
            <person name="Tang H."/>
            <person name="Krishnakumar V."/>
            <person name="Bidwell S."/>
            <person name="Rosen B."/>
            <person name="Chan A."/>
            <person name="Zhou S."/>
            <person name="Gentzbittel L."/>
            <person name="Childs K.L."/>
            <person name="Yandell M."/>
            <person name="Gundlach H."/>
            <person name="Mayer K.F."/>
            <person name="Schwartz D.C."/>
            <person name="Town C.D."/>
        </authorList>
    </citation>
    <scope>GENOME REANNOTATION</scope>
    <source>
        <strain evidence="1">A17</strain>
        <strain evidence="2 3">cv. Jemalong A17</strain>
    </source>
</reference>
<dbReference type="HOGENOM" id="CLU_2761679_0_0_1"/>
<gene>
    <name evidence="1" type="ordered locus">MTR_8g027510</name>
</gene>
<reference evidence="1 3" key="1">
    <citation type="journal article" date="2011" name="Nature">
        <title>The Medicago genome provides insight into the evolution of rhizobial symbioses.</title>
        <authorList>
            <person name="Young N.D."/>
            <person name="Debelle F."/>
            <person name="Oldroyd G.E."/>
            <person name="Geurts R."/>
            <person name="Cannon S.B."/>
            <person name="Udvardi M.K."/>
            <person name="Benedito V.A."/>
            <person name="Mayer K.F."/>
            <person name="Gouzy J."/>
            <person name="Schoof H."/>
            <person name="Van de Peer Y."/>
            <person name="Proost S."/>
            <person name="Cook D.R."/>
            <person name="Meyers B.C."/>
            <person name="Spannagl M."/>
            <person name="Cheung F."/>
            <person name="De Mita S."/>
            <person name="Krishnakumar V."/>
            <person name="Gundlach H."/>
            <person name="Zhou S."/>
            <person name="Mudge J."/>
            <person name="Bharti A.K."/>
            <person name="Murray J.D."/>
            <person name="Naoumkina M.A."/>
            <person name="Rosen B."/>
            <person name="Silverstein K.A."/>
            <person name="Tang H."/>
            <person name="Rombauts S."/>
            <person name="Zhao P.X."/>
            <person name="Zhou P."/>
            <person name="Barbe V."/>
            <person name="Bardou P."/>
            <person name="Bechner M."/>
            <person name="Bellec A."/>
            <person name="Berger A."/>
            <person name="Berges H."/>
            <person name="Bidwell S."/>
            <person name="Bisseling T."/>
            <person name="Choisne N."/>
            <person name="Couloux A."/>
            <person name="Denny R."/>
            <person name="Deshpande S."/>
            <person name="Dai X."/>
            <person name="Doyle J.J."/>
            <person name="Dudez A.M."/>
            <person name="Farmer A.D."/>
            <person name="Fouteau S."/>
            <person name="Franken C."/>
            <person name="Gibelin C."/>
            <person name="Gish J."/>
            <person name="Goldstein S."/>
            <person name="Gonzalez A.J."/>
            <person name="Green P.J."/>
            <person name="Hallab A."/>
            <person name="Hartog M."/>
            <person name="Hua A."/>
            <person name="Humphray S.J."/>
            <person name="Jeong D.H."/>
            <person name="Jing Y."/>
            <person name="Jocker A."/>
            <person name="Kenton S.M."/>
            <person name="Kim D.J."/>
            <person name="Klee K."/>
            <person name="Lai H."/>
            <person name="Lang C."/>
            <person name="Lin S."/>
            <person name="Macmil S.L."/>
            <person name="Magdelenat G."/>
            <person name="Matthews L."/>
            <person name="McCorrison J."/>
            <person name="Monaghan E.L."/>
            <person name="Mun J.H."/>
            <person name="Najar F.Z."/>
            <person name="Nicholson C."/>
            <person name="Noirot C."/>
            <person name="O'Bleness M."/>
            <person name="Paule C.R."/>
            <person name="Poulain J."/>
            <person name="Prion F."/>
            <person name="Qin B."/>
            <person name="Qu C."/>
            <person name="Retzel E.F."/>
            <person name="Riddle C."/>
            <person name="Sallet E."/>
            <person name="Samain S."/>
            <person name="Samson N."/>
            <person name="Sanders I."/>
            <person name="Saurat O."/>
            <person name="Scarpelli C."/>
            <person name="Schiex T."/>
            <person name="Segurens B."/>
            <person name="Severin A.J."/>
            <person name="Sherrier D.J."/>
            <person name="Shi R."/>
            <person name="Sims S."/>
            <person name="Singer S.R."/>
            <person name="Sinharoy S."/>
            <person name="Sterck L."/>
            <person name="Viollet A."/>
            <person name="Wang B.B."/>
            <person name="Wang K."/>
            <person name="Wang M."/>
            <person name="Wang X."/>
            <person name="Warfsmann J."/>
            <person name="Weissenbach J."/>
            <person name="White D.D."/>
            <person name="White J.D."/>
            <person name="Wiley G.B."/>
            <person name="Wincker P."/>
            <person name="Xing Y."/>
            <person name="Yang L."/>
            <person name="Yao Z."/>
            <person name="Ying F."/>
            <person name="Zhai J."/>
            <person name="Zhou L."/>
            <person name="Zuber A."/>
            <person name="Denarie J."/>
            <person name="Dixon R.A."/>
            <person name="May G.D."/>
            <person name="Schwartz D.C."/>
            <person name="Rogers J."/>
            <person name="Quetier F."/>
            <person name="Town C.D."/>
            <person name="Roe B.A."/>
        </authorList>
    </citation>
    <scope>NUCLEOTIDE SEQUENCE [LARGE SCALE GENOMIC DNA]</scope>
    <source>
        <strain evidence="1">A17</strain>
        <strain evidence="2 3">cv. Jemalong A17</strain>
    </source>
</reference>
<dbReference type="Proteomes" id="UP000002051">
    <property type="component" value="Chromosome 8"/>
</dbReference>
<sequence>MVKVLSYLRQAVLHMIDTPAVPIGRSPRVDVLLKAENVVLEFGSCVLRLAGLYISFIAFKLLEFEELFLT</sequence>
<evidence type="ECO:0000313" key="3">
    <source>
        <dbReference type="Proteomes" id="UP000002051"/>
    </source>
</evidence>
<dbReference type="STRING" id="3880.A0A072TM97"/>